<dbReference type="Proteomes" id="UP001260072">
    <property type="component" value="Unassembled WGS sequence"/>
</dbReference>
<dbReference type="Pfam" id="PF13620">
    <property type="entry name" value="CarboxypepD_reg"/>
    <property type="match status" value="1"/>
</dbReference>
<sequence>MPERPARESGSRRTRLLAALATAALVVAGVGATQPAHAADGNVGVGVLLASTDFFGPADGEELPPGVIEVFDATGDGSEPLMTVDIGPMFLFEYTWLDLPDGSYRMRATVEGYLPTWAGWVADGGAEATDEPGRLGGLIDAYHPFAPVRGFSDAPVLEVEVGDESFEQPAYVNVLAARSAAFLGGVVFNEQQSAAESATVELYRIGQGAPARTTTVERGQYVFDDVPQGNYQVRFVSEGVDQWWPYEATRSRADILNVPSTGGGWVAIDATFAPPETTAPGERLAIEGDPVEGGLLSLAPDLADPFDIPGLNDTRIGRITWYLDGEPILGAVGPTLVVPPDAVGGEITATADAVQMLGYFRTRIEALPVGPVSPATDPEIAPAPTPQIVGSPTVGVRLDTTLGSWATGTTRTFQWFRDGEPIEGATNRGYVPKGTDLGGELTFVVTGVLDGHRTTVRASGPTAPVAEGSFATPSAVLKTDRMAAEPRVGDRMRAVHGAWSPAAEAWTYQWHRDGVPIDGATGEYYTVGADDLGARLWAEITGSRLGYTAATAVTAPSGPVTEGVFRADRPVIVPAPQVGVELSVDLGVWTPEPDVLTIQWMRGTTVLSTGPTYTPVPGDAGRNLRVVVTGEKAGYTTAQRASLAVAVLP</sequence>
<dbReference type="SUPFAM" id="SSF49478">
    <property type="entry name" value="Cna protein B-type domain"/>
    <property type="match status" value="1"/>
</dbReference>
<organism evidence="2 3">
    <name type="scientific">Agromyces indicus</name>
    <dbReference type="NCBI Taxonomy" id="758919"/>
    <lineage>
        <taxon>Bacteria</taxon>
        <taxon>Bacillati</taxon>
        <taxon>Actinomycetota</taxon>
        <taxon>Actinomycetes</taxon>
        <taxon>Micrococcales</taxon>
        <taxon>Microbacteriaceae</taxon>
        <taxon>Agromyces</taxon>
    </lineage>
</organism>
<dbReference type="PROSITE" id="PS51318">
    <property type="entry name" value="TAT"/>
    <property type="match status" value="1"/>
</dbReference>
<evidence type="ECO:0000256" key="1">
    <source>
        <dbReference type="SAM" id="SignalP"/>
    </source>
</evidence>
<dbReference type="Gene3D" id="2.60.40.10">
    <property type="entry name" value="Immunoglobulins"/>
    <property type="match status" value="1"/>
</dbReference>
<feature type="chain" id="PRO_5046982516" evidence="1">
    <location>
        <begin position="39"/>
        <end position="649"/>
    </location>
</feature>
<feature type="signal peptide" evidence="1">
    <location>
        <begin position="1"/>
        <end position="38"/>
    </location>
</feature>
<dbReference type="Gene3D" id="2.60.40.2700">
    <property type="match status" value="3"/>
</dbReference>
<proteinExistence type="predicted"/>
<keyword evidence="1" id="KW-0732">Signal</keyword>
<evidence type="ECO:0000313" key="2">
    <source>
        <dbReference type="EMBL" id="MDR5690891.1"/>
    </source>
</evidence>
<comment type="caution">
    <text evidence="2">The sequence shown here is derived from an EMBL/GenBank/DDBJ whole genome shotgun (WGS) entry which is preliminary data.</text>
</comment>
<name>A0ABU1FHG9_9MICO</name>
<dbReference type="EMBL" id="JAVKGS010000001">
    <property type="protein sequence ID" value="MDR5690891.1"/>
    <property type="molecule type" value="Genomic_DNA"/>
</dbReference>
<reference evidence="3" key="1">
    <citation type="submission" date="2023-07" db="EMBL/GenBank/DDBJ databases">
        <title>Description of three actinobacteria isolated from air of manufacturing shop in a pharmaceutical factory.</title>
        <authorList>
            <person name="Zhang D.-F."/>
        </authorList>
    </citation>
    <scope>NUCLEOTIDE SEQUENCE [LARGE SCALE GENOMIC DNA]</scope>
    <source>
        <strain evidence="3">CCTCC AB 2011122</strain>
    </source>
</reference>
<evidence type="ECO:0000313" key="3">
    <source>
        <dbReference type="Proteomes" id="UP001260072"/>
    </source>
</evidence>
<dbReference type="InterPro" id="IPR006311">
    <property type="entry name" value="TAT_signal"/>
</dbReference>
<dbReference type="InterPro" id="IPR013783">
    <property type="entry name" value="Ig-like_fold"/>
</dbReference>
<dbReference type="RefSeq" id="WP_310519574.1">
    <property type="nucleotide sequence ID" value="NZ_BAABBS010000004.1"/>
</dbReference>
<protein>
    <submittedName>
        <fullName evidence="2">Carboxypeptidase regulatory-like domain-containing protein</fullName>
    </submittedName>
</protein>
<keyword evidence="3" id="KW-1185">Reference proteome</keyword>
<accession>A0ABU1FHG9</accession>
<gene>
    <name evidence="2" type="ORF">RH861_02320</name>
</gene>